<dbReference type="WBParaSite" id="Gr19_v10_g14706.t1">
    <property type="protein sequence ID" value="Gr19_v10_g14706.t1"/>
    <property type="gene ID" value="Gr19_v10_g14706"/>
</dbReference>
<dbReference type="AlphaFoldDB" id="A0A914HA86"/>
<sequence length="96" mass="10792">MCFFVHKKDDEDEEGGRKGEATTKLCCAKKTGQGATDQNLLSLGHPPSMSNHWLITPFKDSDRDLLVQTKRTDLIKSNQIQLEQHLFCTASMLITV</sequence>
<evidence type="ECO:0000256" key="1">
    <source>
        <dbReference type="SAM" id="MobiDB-lite"/>
    </source>
</evidence>
<name>A0A914HA86_GLORO</name>
<organism evidence="2 3">
    <name type="scientific">Globodera rostochiensis</name>
    <name type="common">Golden nematode worm</name>
    <name type="synonym">Heterodera rostochiensis</name>
    <dbReference type="NCBI Taxonomy" id="31243"/>
    <lineage>
        <taxon>Eukaryota</taxon>
        <taxon>Metazoa</taxon>
        <taxon>Ecdysozoa</taxon>
        <taxon>Nematoda</taxon>
        <taxon>Chromadorea</taxon>
        <taxon>Rhabditida</taxon>
        <taxon>Tylenchina</taxon>
        <taxon>Tylenchomorpha</taxon>
        <taxon>Tylenchoidea</taxon>
        <taxon>Heteroderidae</taxon>
        <taxon>Heteroderinae</taxon>
        <taxon>Globodera</taxon>
    </lineage>
</organism>
<evidence type="ECO:0000313" key="3">
    <source>
        <dbReference type="WBParaSite" id="Gr19_v10_g14706.t1"/>
    </source>
</evidence>
<feature type="region of interest" description="Disordered" evidence="1">
    <location>
        <begin position="1"/>
        <end position="21"/>
    </location>
</feature>
<accession>A0A914HA86</accession>
<protein>
    <submittedName>
        <fullName evidence="3">Uncharacterized protein</fullName>
    </submittedName>
</protein>
<keyword evidence="2" id="KW-1185">Reference proteome</keyword>
<proteinExistence type="predicted"/>
<dbReference type="Proteomes" id="UP000887572">
    <property type="component" value="Unplaced"/>
</dbReference>
<evidence type="ECO:0000313" key="2">
    <source>
        <dbReference type="Proteomes" id="UP000887572"/>
    </source>
</evidence>
<reference evidence="3" key="1">
    <citation type="submission" date="2022-11" db="UniProtKB">
        <authorList>
            <consortium name="WormBaseParasite"/>
        </authorList>
    </citation>
    <scope>IDENTIFICATION</scope>
</reference>